<dbReference type="InterPro" id="IPR036872">
    <property type="entry name" value="CH_dom_sf"/>
</dbReference>
<dbReference type="GO" id="GO:0030705">
    <property type="term" value="P:cytoskeleton-dependent intracellular transport"/>
    <property type="evidence" value="ECO:0007669"/>
    <property type="project" value="InterPro"/>
</dbReference>
<feature type="compositionally biased region" description="Basic residues" evidence="8">
    <location>
        <begin position="755"/>
        <end position="767"/>
    </location>
</feature>
<dbReference type="GO" id="GO:0007040">
    <property type="term" value="P:lysosome organization"/>
    <property type="evidence" value="ECO:0007669"/>
    <property type="project" value="Ensembl"/>
</dbReference>
<feature type="compositionally biased region" description="Polar residues" evidence="8">
    <location>
        <begin position="9"/>
        <end position="21"/>
    </location>
</feature>
<dbReference type="GO" id="GO:0042802">
    <property type="term" value="F:identical protein binding"/>
    <property type="evidence" value="ECO:0007669"/>
    <property type="project" value="Ensembl"/>
</dbReference>
<dbReference type="GO" id="GO:0005813">
    <property type="term" value="C:centrosome"/>
    <property type="evidence" value="ECO:0007669"/>
    <property type="project" value="Ensembl"/>
</dbReference>
<dbReference type="AlphaFoldDB" id="A0A8C2SSP6"/>
<dbReference type="SUPFAM" id="SSF116907">
    <property type="entry name" value="Hook domain"/>
    <property type="match status" value="1"/>
</dbReference>
<evidence type="ECO:0000259" key="9">
    <source>
        <dbReference type="Pfam" id="PF05622"/>
    </source>
</evidence>
<feature type="domain" description="HOOK N-terminal" evidence="10">
    <location>
        <begin position="94"/>
        <end position="247"/>
    </location>
</feature>
<keyword evidence="3" id="KW-0963">Cytoplasm</keyword>
<dbReference type="GO" id="GO:0051959">
    <property type="term" value="F:dynein light intermediate chain binding"/>
    <property type="evidence" value="ECO:0007669"/>
    <property type="project" value="TreeGrafter"/>
</dbReference>
<dbReference type="GO" id="GO:0008333">
    <property type="term" value="P:endosome to lysosome transport"/>
    <property type="evidence" value="ECO:0007669"/>
    <property type="project" value="Ensembl"/>
</dbReference>
<feature type="coiled-coil region" evidence="7">
    <location>
        <begin position="289"/>
        <end position="397"/>
    </location>
</feature>
<reference evidence="11" key="2">
    <citation type="submission" date="2025-09" db="UniProtKB">
        <authorList>
            <consortium name="Ensembl"/>
        </authorList>
    </citation>
    <scope>IDENTIFICATION</scope>
</reference>
<comment type="similarity">
    <text evidence="2">Belongs to the hook family.</text>
</comment>
<evidence type="ECO:0000256" key="3">
    <source>
        <dbReference type="ARBA" id="ARBA00022490"/>
    </source>
</evidence>
<evidence type="ECO:0000313" key="11">
    <source>
        <dbReference type="Ensembl" id="ENSCJPP00005003224.1"/>
    </source>
</evidence>
<evidence type="ECO:0000313" key="12">
    <source>
        <dbReference type="Proteomes" id="UP000694412"/>
    </source>
</evidence>
<evidence type="ECO:0000256" key="7">
    <source>
        <dbReference type="SAM" id="Coils"/>
    </source>
</evidence>
<dbReference type="GO" id="GO:0007032">
    <property type="term" value="P:endosome organization"/>
    <property type="evidence" value="ECO:0007669"/>
    <property type="project" value="Ensembl"/>
</dbReference>
<keyword evidence="5 7" id="KW-0175">Coiled coil</keyword>
<feature type="coiled-coil region" evidence="7">
    <location>
        <begin position="425"/>
        <end position="521"/>
    </location>
</feature>
<feature type="coiled-coil region" evidence="7">
    <location>
        <begin position="548"/>
        <end position="589"/>
    </location>
</feature>
<keyword evidence="12" id="KW-1185">Reference proteome</keyword>
<feature type="region of interest" description="Disordered" evidence="8">
    <location>
        <begin position="732"/>
        <end position="767"/>
    </location>
</feature>
<dbReference type="Ensembl" id="ENSCJPT00005005793.1">
    <property type="protein sequence ID" value="ENSCJPP00005003224.1"/>
    <property type="gene ID" value="ENSCJPG00005003452.1"/>
</dbReference>
<evidence type="ECO:0000256" key="6">
    <source>
        <dbReference type="ARBA" id="ARBA00023212"/>
    </source>
</evidence>
<dbReference type="FunFam" id="1.10.418.10:FF:000024">
    <property type="entry name" value="Hook homolog 3 (Drosophila)"/>
    <property type="match status" value="1"/>
</dbReference>
<evidence type="ECO:0000256" key="1">
    <source>
        <dbReference type="ARBA" id="ARBA00004245"/>
    </source>
</evidence>
<keyword evidence="4" id="KW-0493">Microtubule</keyword>
<feature type="domain" description="Hook C-terminal" evidence="9">
    <location>
        <begin position="667"/>
        <end position="757"/>
    </location>
</feature>
<evidence type="ECO:0000256" key="5">
    <source>
        <dbReference type="ARBA" id="ARBA00023054"/>
    </source>
</evidence>
<reference evidence="11" key="1">
    <citation type="submission" date="2025-08" db="UniProtKB">
        <authorList>
            <consortium name="Ensembl"/>
        </authorList>
    </citation>
    <scope>IDENTIFICATION</scope>
</reference>
<keyword evidence="6" id="KW-0206">Cytoskeleton</keyword>
<comment type="subcellular location">
    <subcellularLocation>
        <location evidence="1">Cytoplasm</location>
        <location evidence="1">Cytoskeleton</location>
    </subcellularLocation>
</comment>
<dbReference type="GO" id="GO:0070695">
    <property type="term" value="C:FHF complex"/>
    <property type="evidence" value="ECO:0007669"/>
    <property type="project" value="Ensembl"/>
</dbReference>
<dbReference type="Gene3D" id="1.10.418.10">
    <property type="entry name" value="Calponin-like domain"/>
    <property type="match status" value="1"/>
</dbReference>
<sequence length="767" mass="85407">MTHPESPGSLLTSSGWRSQSRAAGKKARRPGLTPRGHAPFPRWRRGRGQQVAPLWSRLGGAQGPRRGRVPQVRPLWARLGAPGGPAASMAAGSECCRPLLPWLQTFDPPSPCTSPQDLTTGVTLAHVLHCIDPSWFNETWLGRIQSGAEDNWRLKLWFWGVPRWDGRVSSLDLVSLYPPQVLGQALAERHIPDVVLAAQCADPEQLGKLVRLVLGCAVSCEMREEHIQRIMTLDEAVQHGVMMAIQELLDKEPLEAMMVETYESFDAQSRRYYFLSEEPEDAVGPQQRCLELEQQVAALLEEKGSLAEENKLLREEKAQLEADAAGAASKKLQLLQAQVEELQEENYRLESGKEELRARCSRLEQEARGLQARAEELSSLAGEARVLRDEMDALRASSARAGRLEAAVAAYRGRAAAAGALRRWVRALEERHDGQLRRADQLQLQLGRAQAGRAQLEAARRQVEELSGQRAAAALQAERWQRECRSLQERFEALSQERERLLEERDALREANEELRCAQVQQSCLQLADAVLDGSAAPAGNLAAEILPAELRETVMRLQQENQRLQAQEAALRVQRDRLQRQLEAVRAAGLQRDPNKEVSRVGLEGHLSPPMSIKEMEGLCARHSPFCPHRAVGGGCSELHPLLGIALCWGSGGSDIIASPPKVTQEPKPPHTAPILRALRNQLQEKDAQIRHLENDYERSRAQQEREERLLVTAWYNMGLALQQQTLEEGALRTPHGSGPRSFLAQQRLASAARHARPPHGRPPNR</sequence>
<dbReference type="GO" id="GO:0005829">
    <property type="term" value="C:cytosol"/>
    <property type="evidence" value="ECO:0007669"/>
    <property type="project" value="Ensembl"/>
</dbReference>
<accession>A0A8C2SSP6</accession>
<dbReference type="Proteomes" id="UP000694412">
    <property type="component" value="Unassembled WGS sequence"/>
</dbReference>
<dbReference type="InterPro" id="IPR043936">
    <property type="entry name" value="HOOK_N"/>
</dbReference>
<dbReference type="GO" id="GO:0005802">
    <property type="term" value="C:trans-Golgi network"/>
    <property type="evidence" value="ECO:0007669"/>
    <property type="project" value="Ensembl"/>
</dbReference>
<feature type="coiled-coil region" evidence="7">
    <location>
        <begin position="677"/>
        <end position="711"/>
    </location>
</feature>
<organism evidence="11 12">
    <name type="scientific">Coturnix japonica</name>
    <name type="common">Japanese quail</name>
    <name type="synonym">Coturnix coturnix japonica</name>
    <dbReference type="NCBI Taxonomy" id="93934"/>
    <lineage>
        <taxon>Eukaryota</taxon>
        <taxon>Metazoa</taxon>
        <taxon>Chordata</taxon>
        <taxon>Craniata</taxon>
        <taxon>Vertebrata</taxon>
        <taxon>Euteleostomi</taxon>
        <taxon>Archelosauria</taxon>
        <taxon>Archosauria</taxon>
        <taxon>Dinosauria</taxon>
        <taxon>Saurischia</taxon>
        <taxon>Theropoda</taxon>
        <taxon>Coelurosauria</taxon>
        <taxon>Aves</taxon>
        <taxon>Neognathae</taxon>
        <taxon>Galloanserae</taxon>
        <taxon>Galliformes</taxon>
        <taxon>Phasianidae</taxon>
        <taxon>Perdicinae</taxon>
        <taxon>Coturnix</taxon>
    </lineage>
</organism>
<evidence type="ECO:0000256" key="2">
    <source>
        <dbReference type="ARBA" id="ARBA00006946"/>
    </source>
</evidence>
<feature type="region of interest" description="Disordered" evidence="8">
    <location>
        <begin position="1"/>
        <end position="46"/>
    </location>
</feature>
<dbReference type="GO" id="GO:0030897">
    <property type="term" value="C:HOPS complex"/>
    <property type="evidence" value="ECO:0007669"/>
    <property type="project" value="Ensembl"/>
</dbReference>
<dbReference type="Pfam" id="PF05622">
    <property type="entry name" value="HOOK"/>
    <property type="match status" value="2"/>
</dbReference>
<dbReference type="Pfam" id="PF19047">
    <property type="entry name" value="HOOK_N"/>
    <property type="match status" value="1"/>
</dbReference>
<dbReference type="GO" id="GO:0045022">
    <property type="term" value="P:early endosome to late endosome transport"/>
    <property type="evidence" value="ECO:0007669"/>
    <property type="project" value="Ensembl"/>
</dbReference>
<dbReference type="GO" id="GO:0031122">
    <property type="term" value="P:cytoplasmic microtubule organization"/>
    <property type="evidence" value="ECO:0007669"/>
    <property type="project" value="InterPro"/>
</dbReference>
<feature type="domain" description="Hook C-terminal" evidence="9">
    <location>
        <begin position="287"/>
        <end position="586"/>
    </location>
</feature>
<evidence type="ECO:0000259" key="10">
    <source>
        <dbReference type="Pfam" id="PF19047"/>
    </source>
</evidence>
<evidence type="ECO:0000256" key="4">
    <source>
        <dbReference type="ARBA" id="ARBA00022701"/>
    </source>
</evidence>
<proteinExistence type="inferred from homology"/>
<dbReference type="GeneTree" id="ENSGT00940000160152"/>
<dbReference type="GO" id="GO:0008017">
    <property type="term" value="F:microtubule binding"/>
    <property type="evidence" value="ECO:0007669"/>
    <property type="project" value="InterPro"/>
</dbReference>
<evidence type="ECO:0000256" key="8">
    <source>
        <dbReference type="SAM" id="MobiDB-lite"/>
    </source>
</evidence>
<dbReference type="GO" id="GO:1905719">
    <property type="term" value="P:protein localization to perinuclear region of cytoplasm"/>
    <property type="evidence" value="ECO:0007669"/>
    <property type="project" value="Ensembl"/>
</dbReference>
<dbReference type="PANTHER" id="PTHR18947:SF37">
    <property type="entry name" value="PROTEIN HOOK HOMOLOG 2"/>
    <property type="match status" value="1"/>
</dbReference>
<name>A0A8C2SSP6_COTJA</name>
<dbReference type="InterPro" id="IPR008636">
    <property type="entry name" value="Hook_C"/>
</dbReference>
<gene>
    <name evidence="11" type="primary">HOOK2</name>
</gene>
<protein>
    <submittedName>
        <fullName evidence="11">Hook microtubule tethering protein 2</fullName>
    </submittedName>
</protein>
<dbReference type="PANTHER" id="PTHR18947">
    <property type="entry name" value="HOOK PROTEINS"/>
    <property type="match status" value="1"/>
</dbReference>
<dbReference type="GO" id="GO:0005874">
    <property type="term" value="C:microtubule"/>
    <property type="evidence" value="ECO:0007669"/>
    <property type="project" value="UniProtKB-KW"/>
</dbReference>